<keyword evidence="1" id="KW-0934">Plastid</keyword>
<reference evidence="1" key="1">
    <citation type="submission" date="1999-11" db="EMBL/GenBank/DDBJ databases">
        <authorList>
            <person name="Gloeckner G."/>
            <person name="Rosenthal A."/>
            <person name="Valentin K."/>
        </authorList>
    </citation>
    <scope>NUCLEOTIDE SEQUENCE</scope>
    <source>
        <strain evidence="1">RK1</strain>
    </source>
</reference>
<organism evidence="1">
    <name type="scientific">Cyanidium caldarium</name>
    <name type="common">Red alga</name>
    <dbReference type="NCBI Taxonomy" id="2771"/>
    <lineage>
        <taxon>Eukaryota</taxon>
        <taxon>Rhodophyta</taxon>
        <taxon>Bangiophyceae</taxon>
        <taxon>Cyanidiales</taxon>
        <taxon>Cyanidiaceae</taxon>
        <taxon>Cyanidium</taxon>
    </lineage>
</organism>
<geneLocation type="chloroplast" evidence="1"/>
<dbReference type="AlphaFoldDB" id="Q9TLZ3"/>
<dbReference type="EMBL" id="AF022186">
    <property type="protein sequence ID" value="AAF12970.1"/>
    <property type="molecule type" value="Genomic_DNA"/>
</dbReference>
<sequence>MFVMITITCQLSIDLINPEFHANEAR</sequence>
<evidence type="ECO:0000313" key="1">
    <source>
        <dbReference type="EMBL" id="AAF12970.1"/>
    </source>
</evidence>
<keyword evidence="1" id="KW-0150">Chloroplast</keyword>
<accession>Q9TLZ3</accession>
<reference evidence="1" key="2">
    <citation type="journal article" date="2000" name="J. Mol. Evol.">
        <title>The structure and gene repertoire of an ancient red algal plastid genome.</title>
        <authorList>
            <person name="Glockner G."/>
            <person name="Rosenthal A."/>
            <person name="Valentin K."/>
        </authorList>
    </citation>
    <scope>NUCLEOTIDE SEQUENCE</scope>
    <source>
        <strain evidence="1">RK1</strain>
    </source>
</reference>
<dbReference type="GeneID" id="800199"/>
<gene>
    <name evidence="1" type="primary">ccrf4</name>
</gene>
<proteinExistence type="predicted"/>
<name>Q9TLZ3_CYACA</name>
<dbReference type="RefSeq" id="NP_045124.1">
    <property type="nucleotide sequence ID" value="NC_001840.1"/>
</dbReference>
<protein>
    <submittedName>
        <fullName evidence="1">Uncharacterized protein</fullName>
    </submittedName>
</protein>